<proteinExistence type="predicted"/>
<accession>A0A5R9F8T0</accession>
<dbReference type="EMBL" id="SWLG01000007">
    <property type="protein sequence ID" value="TLS37253.1"/>
    <property type="molecule type" value="Genomic_DNA"/>
</dbReference>
<evidence type="ECO:0000313" key="2">
    <source>
        <dbReference type="EMBL" id="TLS37253.1"/>
    </source>
</evidence>
<sequence>MIKPGVKCVVSTCTHYLYGDRCGAGNIDILHEEETHMSEIAENTMCKTFSHNARILNYVSSADNVNWTGSIAGLLDPEYEVTPTIRCTVASCKYWGEGAVCIAEAIEVSGRNSDECQDTNCETFLRRDDDGL</sequence>
<gene>
    <name evidence="2" type="ORF">FCL54_12065</name>
</gene>
<dbReference type="InterPro" id="IPR011437">
    <property type="entry name" value="DUF1540"/>
</dbReference>
<dbReference type="Pfam" id="PF07561">
    <property type="entry name" value="DUF1540"/>
    <property type="match status" value="2"/>
</dbReference>
<feature type="domain" description="DUF1540" evidence="1">
    <location>
        <begin position="85"/>
        <end position="124"/>
    </location>
</feature>
<organism evidence="2 3">
    <name type="scientific">Exobacillus caeni</name>
    <dbReference type="NCBI Taxonomy" id="2574798"/>
    <lineage>
        <taxon>Bacteria</taxon>
        <taxon>Bacillati</taxon>
        <taxon>Bacillota</taxon>
        <taxon>Bacilli</taxon>
        <taxon>Bacillales</taxon>
        <taxon>Guptibacillaceae</taxon>
        <taxon>Exobacillus</taxon>
    </lineage>
</organism>
<keyword evidence="3" id="KW-1185">Reference proteome</keyword>
<comment type="caution">
    <text evidence="2">The sequence shown here is derived from an EMBL/GenBank/DDBJ whole genome shotgun (WGS) entry which is preliminary data.</text>
</comment>
<reference evidence="2 3" key="1">
    <citation type="submission" date="2019-04" db="EMBL/GenBank/DDBJ databases">
        <title>Bacillus caeni sp. nov., a bacterium isolated from mangrove sediment.</title>
        <authorList>
            <person name="Huang H."/>
            <person name="Mo K."/>
            <person name="Hu Y."/>
        </authorList>
    </citation>
    <scope>NUCLEOTIDE SEQUENCE [LARGE SCALE GENOMIC DNA]</scope>
    <source>
        <strain evidence="2 3">HB172195</strain>
    </source>
</reference>
<dbReference type="Proteomes" id="UP000308230">
    <property type="component" value="Unassembled WGS sequence"/>
</dbReference>
<protein>
    <submittedName>
        <fullName evidence="2">DUF1540 domain-containing protein</fullName>
    </submittedName>
</protein>
<evidence type="ECO:0000313" key="3">
    <source>
        <dbReference type="Proteomes" id="UP000308230"/>
    </source>
</evidence>
<dbReference type="AlphaFoldDB" id="A0A5R9F8T0"/>
<name>A0A5R9F8T0_9BACL</name>
<evidence type="ECO:0000259" key="1">
    <source>
        <dbReference type="Pfam" id="PF07561"/>
    </source>
</evidence>
<feature type="domain" description="DUF1540" evidence="1">
    <location>
        <begin position="6"/>
        <end position="49"/>
    </location>
</feature>
<dbReference type="OrthoDB" id="1681234at2"/>
<dbReference type="RefSeq" id="WP_138126756.1">
    <property type="nucleotide sequence ID" value="NZ_SWLG01000007.1"/>
</dbReference>